<dbReference type="STRING" id="4155.A0A022RDB8"/>
<proteinExistence type="predicted"/>
<keyword evidence="2" id="KW-0812">Transmembrane</keyword>
<name>A0A022RDB8_ERYGU</name>
<dbReference type="eggNOG" id="ENOG502S3AQ">
    <property type="taxonomic scope" value="Eukaryota"/>
</dbReference>
<dbReference type="OrthoDB" id="1874222at2759"/>
<accession>A0A022RDB8</accession>
<evidence type="ECO:0000256" key="1">
    <source>
        <dbReference type="SAM" id="MobiDB-lite"/>
    </source>
</evidence>
<dbReference type="PANTHER" id="PTHR33237">
    <property type="entry name" value="F2P16.13 PROTEIN-RELATED"/>
    <property type="match status" value="1"/>
</dbReference>
<dbReference type="AlphaFoldDB" id="A0A022RDB8"/>
<gene>
    <name evidence="3" type="ORF">MIMGU_mgv1a020822mg</name>
</gene>
<keyword evidence="4" id="KW-1185">Reference proteome</keyword>
<reference evidence="3 4" key="1">
    <citation type="journal article" date="2013" name="Proc. Natl. Acad. Sci. U.S.A.">
        <title>Fine-scale variation in meiotic recombination in Mimulus inferred from population shotgun sequencing.</title>
        <authorList>
            <person name="Hellsten U."/>
            <person name="Wright K.M."/>
            <person name="Jenkins J."/>
            <person name="Shu S."/>
            <person name="Yuan Y."/>
            <person name="Wessler S.R."/>
            <person name="Schmutz J."/>
            <person name="Willis J.H."/>
            <person name="Rokhsar D.S."/>
        </authorList>
    </citation>
    <scope>NUCLEOTIDE SEQUENCE [LARGE SCALE GENOMIC DNA]</scope>
    <source>
        <strain evidence="4">cv. DUN x IM62</strain>
    </source>
</reference>
<dbReference type="Proteomes" id="UP000030748">
    <property type="component" value="Unassembled WGS sequence"/>
</dbReference>
<keyword evidence="2" id="KW-0472">Membrane</keyword>
<evidence type="ECO:0000313" key="3">
    <source>
        <dbReference type="EMBL" id="EYU38236.1"/>
    </source>
</evidence>
<dbReference type="EMBL" id="KI630493">
    <property type="protein sequence ID" value="EYU38236.1"/>
    <property type="molecule type" value="Genomic_DNA"/>
</dbReference>
<protein>
    <submittedName>
        <fullName evidence="3">Uncharacterized protein</fullName>
    </submittedName>
</protein>
<organism evidence="3 4">
    <name type="scientific">Erythranthe guttata</name>
    <name type="common">Yellow monkey flower</name>
    <name type="synonym">Mimulus guttatus</name>
    <dbReference type="NCBI Taxonomy" id="4155"/>
    <lineage>
        <taxon>Eukaryota</taxon>
        <taxon>Viridiplantae</taxon>
        <taxon>Streptophyta</taxon>
        <taxon>Embryophyta</taxon>
        <taxon>Tracheophyta</taxon>
        <taxon>Spermatophyta</taxon>
        <taxon>Magnoliopsida</taxon>
        <taxon>eudicotyledons</taxon>
        <taxon>Gunneridae</taxon>
        <taxon>Pentapetalae</taxon>
        <taxon>asterids</taxon>
        <taxon>lamiids</taxon>
        <taxon>Lamiales</taxon>
        <taxon>Phrymaceae</taxon>
        <taxon>Erythranthe</taxon>
    </lineage>
</organism>
<sequence>METLLWNLEAKWKLSTQKVVAVFACTSFLVVGLCLFGALIIRWRKSSTKPRGSVLIHDQELPCKNAPSGAGSCVGPARCSVVSVLTRTVRWSPRREERLATTTMGSRREAPTPLLVKRDVWHSHNSTSAVWQRPILMGGKCELPRFSGLILYDGKGTPLHQCDQPGIITTTRDQQEKSHLVPRTTLRDLL</sequence>
<feature type="compositionally biased region" description="Basic and acidic residues" evidence="1">
    <location>
        <begin position="173"/>
        <end position="190"/>
    </location>
</feature>
<feature type="region of interest" description="Disordered" evidence="1">
    <location>
        <begin position="171"/>
        <end position="190"/>
    </location>
</feature>
<dbReference type="PANTHER" id="PTHR33237:SF21">
    <property type="entry name" value="TRANSMEMBRANE PROTEIN"/>
    <property type="match status" value="1"/>
</dbReference>
<evidence type="ECO:0000256" key="2">
    <source>
        <dbReference type="SAM" id="Phobius"/>
    </source>
</evidence>
<keyword evidence="2" id="KW-1133">Transmembrane helix</keyword>
<evidence type="ECO:0000313" key="4">
    <source>
        <dbReference type="Proteomes" id="UP000030748"/>
    </source>
</evidence>
<feature type="transmembrane region" description="Helical" evidence="2">
    <location>
        <begin position="20"/>
        <end position="41"/>
    </location>
</feature>
<dbReference type="KEGG" id="egt:105957092"/>